<evidence type="ECO:0000313" key="1">
    <source>
        <dbReference type="EMBL" id="KAK3189721.1"/>
    </source>
</evidence>
<reference evidence="1" key="1">
    <citation type="journal article" date="2023" name="Plant J.">
        <title>Genome sequences and population genomics provide insights into the demographic history, inbreeding, and mutation load of two 'living fossil' tree species of Dipteronia.</title>
        <authorList>
            <person name="Feng Y."/>
            <person name="Comes H.P."/>
            <person name="Chen J."/>
            <person name="Zhu S."/>
            <person name="Lu R."/>
            <person name="Zhang X."/>
            <person name="Li P."/>
            <person name="Qiu J."/>
            <person name="Olsen K.M."/>
            <person name="Qiu Y."/>
        </authorList>
    </citation>
    <scope>NUCLEOTIDE SEQUENCE</scope>
    <source>
        <strain evidence="1">NBL</strain>
    </source>
</reference>
<feature type="non-terminal residue" evidence="1">
    <location>
        <position position="1"/>
    </location>
</feature>
<name>A0AAD9ZTL9_9ROSI</name>
<feature type="non-terminal residue" evidence="1">
    <location>
        <position position="66"/>
    </location>
</feature>
<comment type="caution">
    <text evidence="1">The sequence shown here is derived from an EMBL/GenBank/DDBJ whole genome shotgun (WGS) entry which is preliminary data.</text>
</comment>
<dbReference type="AlphaFoldDB" id="A0AAD9ZTL9"/>
<dbReference type="Proteomes" id="UP001281410">
    <property type="component" value="Unassembled WGS sequence"/>
</dbReference>
<protein>
    <submittedName>
        <fullName evidence="1">Uncharacterized protein</fullName>
    </submittedName>
</protein>
<accession>A0AAD9ZTL9</accession>
<organism evidence="1 2">
    <name type="scientific">Dipteronia sinensis</name>
    <dbReference type="NCBI Taxonomy" id="43782"/>
    <lineage>
        <taxon>Eukaryota</taxon>
        <taxon>Viridiplantae</taxon>
        <taxon>Streptophyta</taxon>
        <taxon>Embryophyta</taxon>
        <taxon>Tracheophyta</taxon>
        <taxon>Spermatophyta</taxon>
        <taxon>Magnoliopsida</taxon>
        <taxon>eudicotyledons</taxon>
        <taxon>Gunneridae</taxon>
        <taxon>Pentapetalae</taxon>
        <taxon>rosids</taxon>
        <taxon>malvids</taxon>
        <taxon>Sapindales</taxon>
        <taxon>Sapindaceae</taxon>
        <taxon>Hippocastanoideae</taxon>
        <taxon>Acereae</taxon>
        <taxon>Dipteronia</taxon>
    </lineage>
</organism>
<dbReference type="EMBL" id="JANJYJ010000009">
    <property type="protein sequence ID" value="KAK3189721.1"/>
    <property type="molecule type" value="Genomic_DNA"/>
</dbReference>
<keyword evidence="2" id="KW-1185">Reference proteome</keyword>
<gene>
    <name evidence="1" type="ORF">Dsin_029282</name>
</gene>
<evidence type="ECO:0000313" key="2">
    <source>
        <dbReference type="Proteomes" id="UP001281410"/>
    </source>
</evidence>
<proteinExistence type="predicted"/>
<sequence length="66" mass="7583">EFNCEDELEQLRASVDFLVKLCETVSSVRAEMKLLSVDCFSSGASESYHIYNDSQFCIHHLIRKLP</sequence>